<gene>
    <name evidence="3" type="ORF">CJN711_LOCUS33396</name>
    <name evidence="2" type="ORF">KQP761_LOCUS8579</name>
    <name evidence="4" type="ORF">MBJ925_LOCUS23215</name>
    <name evidence="7" type="ORF">UXM345_LOCUS18092</name>
    <name evidence="5" type="ORF">WKI299_LOCUS27170</name>
    <name evidence="6" type="ORF">XDN619_LOCUS34672</name>
</gene>
<sequence>MAEKKKKKGGGKKKKTGENVYEALLEYKVSIVDKELEDWRFRVFKLEEENEALKGRDAHLREECETTMKTLVSEALQFDKENINYPKVNAALHDKMDAAAHEEAELREIHDQMFNVEVEIFKARCKIKQWTKYRDVTRIEEERAIQSLEREVAYMIDNYVVLSKYLEKNTKEERLALTQMAQDKIEQKTRAATERVALGLDRFTKKMLSENQYMNRELSLREQELIDLEEHVRTLEQTNLAINDRLNTANITDATNFTNAFMTEIYNDDMATNIENNALLAVDLGQLTIHSDISDKTFEQLLNELDLNTPRLPTIEDEDTIVSPMASLHIEGTHMHVQLPPVLNEEEEKCLDFKGPTWIDTARLKQALRKA</sequence>
<accession>A0A819QXG7</accession>
<protein>
    <submittedName>
        <fullName evidence="7">Uncharacterized protein</fullName>
    </submittedName>
</protein>
<evidence type="ECO:0000313" key="5">
    <source>
        <dbReference type="EMBL" id="CAF2135222.1"/>
    </source>
</evidence>
<dbReference type="Proteomes" id="UP000663887">
    <property type="component" value="Unassembled WGS sequence"/>
</dbReference>
<organism evidence="7 8">
    <name type="scientific">Rotaria magnacalcarata</name>
    <dbReference type="NCBI Taxonomy" id="392030"/>
    <lineage>
        <taxon>Eukaryota</taxon>
        <taxon>Metazoa</taxon>
        <taxon>Spiralia</taxon>
        <taxon>Gnathifera</taxon>
        <taxon>Rotifera</taxon>
        <taxon>Eurotatoria</taxon>
        <taxon>Bdelloidea</taxon>
        <taxon>Philodinida</taxon>
        <taxon>Philodinidae</taxon>
        <taxon>Rotaria</taxon>
    </lineage>
</organism>
<dbReference type="EMBL" id="CAJOBF010002412">
    <property type="protein sequence ID" value="CAF4032544.1"/>
    <property type="molecule type" value="Genomic_DNA"/>
</dbReference>
<evidence type="ECO:0000313" key="8">
    <source>
        <dbReference type="Proteomes" id="UP000663842"/>
    </source>
</evidence>
<name>A0A819QXG7_9BILA</name>
<dbReference type="Proteomes" id="UP000663842">
    <property type="component" value="Unassembled WGS sequence"/>
</dbReference>
<dbReference type="PANTHER" id="PTHR21468">
    <property type="entry name" value="HSD9"/>
    <property type="match status" value="1"/>
</dbReference>
<feature type="coiled-coil region" evidence="1">
    <location>
        <begin position="36"/>
        <end position="63"/>
    </location>
</feature>
<dbReference type="EMBL" id="CAJNRE010011903">
    <property type="protein sequence ID" value="CAF2105519.1"/>
    <property type="molecule type" value="Genomic_DNA"/>
</dbReference>
<dbReference type="Proteomes" id="UP000663824">
    <property type="component" value="Unassembled WGS sequence"/>
</dbReference>
<dbReference type="Proteomes" id="UP000663856">
    <property type="component" value="Unassembled WGS sequence"/>
</dbReference>
<dbReference type="EMBL" id="CAJNRF010011842">
    <property type="protein sequence ID" value="CAF2135222.1"/>
    <property type="molecule type" value="Genomic_DNA"/>
</dbReference>
<dbReference type="OrthoDB" id="10005859at2759"/>
<dbReference type="Proteomes" id="UP000663834">
    <property type="component" value="Unassembled WGS sequence"/>
</dbReference>
<evidence type="ECO:0000313" key="7">
    <source>
        <dbReference type="EMBL" id="CAF4032544.1"/>
    </source>
</evidence>
<evidence type="ECO:0000256" key="1">
    <source>
        <dbReference type="SAM" id="Coils"/>
    </source>
</evidence>
<evidence type="ECO:0000313" key="6">
    <source>
        <dbReference type="EMBL" id="CAF2238058.1"/>
    </source>
</evidence>
<dbReference type="EMBL" id="CAJNRG010017751">
    <property type="protein sequence ID" value="CAF2238058.1"/>
    <property type="molecule type" value="Genomic_DNA"/>
</dbReference>
<dbReference type="Proteomes" id="UP000663855">
    <property type="component" value="Unassembled WGS sequence"/>
</dbReference>
<evidence type="ECO:0000313" key="4">
    <source>
        <dbReference type="EMBL" id="CAF2105519.1"/>
    </source>
</evidence>
<dbReference type="InterPro" id="IPR026702">
    <property type="entry name" value="CCDC83"/>
</dbReference>
<reference evidence="7" key="1">
    <citation type="submission" date="2021-02" db="EMBL/GenBank/DDBJ databases">
        <authorList>
            <person name="Nowell W R."/>
        </authorList>
    </citation>
    <scope>NUCLEOTIDE SEQUENCE</scope>
</reference>
<dbReference type="EMBL" id="CAJNOW010003338">
    <property type="protein sequence ID" value="CAF1378368.1"/>
    <property type="molecule type" value="Genomic_DNA"/>
</dbReference>
<evidence type="ECO:0000313" key="3">
    <source>
        <dbReference type="EMBL" id="CAF1585050.1"/>
    </source>
</evidence>
<evidence type="ECO:0000313" key="2">
    <source>
        <dbReference type="EMBL" id="CAF1378368.1"/>
    </source>
</evidence>
<dbReference type="EMBL" id="CAJNOV010016148">
    <property type="protein sequence ID" value="CAF1585050.1"/>
    <property type="molecule type" value="Genomic_DNA"/>
</dbReference>
<proteinExistence type="predicted"/>
<keyword evidence="1" id="KW-0175">Coiled coil</keyword>
<dbReference type="PANTHER" id="PTHR21468:SF1">
    <property type="entry name" value="COILED-COIL DOMAIN-CONTAINING PROTEIN 83"/>
    <property type="match status" value="1"/>
</dbReference>
<dbReference type="AlphaFoldDB" id="A0A819QXG7"/>
<comment type="caution">
    <text evidence="7">The sequence shown here is derived from an EMBL/GenBank/DDBJ whole genome shotgun (WGS) entry which is preliminary data.</text>
</comment>